<evidence type="ECO:0000313" key="2">
    <source>
        <dbReference type="EMBL" id="UFP92915.1"/>
    </source>
</evidence>
<proteinExistence type="predicted"/>
<reference evidence="2 3" key="1">
    <citation type="journal article" date="2021" name="Genome Biol. Evol.">
        <title>Complete Genome Sequencing of a Novel Gloeobacter Species from a Waterfall Cave in Mexico.</title>
        <authorList>
            <person name="Saw J.H."/>
            <person name="Cardona T."/>
            <person name="Montejano G."/>
        </authorList>
    </citation>
    <scope>NUCLEOTIDE SEQUENCE [LARGE SCALE GENOMIC DNA]</scope>
    <source>
        <strain evidence="2">MG652769</strain>
    </source>
</reference>
<evidence type="ECO:0000313" key="3">
    <source>
        <dbReference type="Proteomes" id="UP001054846"/>
    </source>
</evidence>
<evidence type="ECO:0000256" key="1">
    <source>
        <dbReference type="SAM" id="MobiDB-lite"/>
    </source>
</evidence>
<organism evidence="2 3">
    <name type="scientific">Gloeobacter morelensis MG652769</name>
    <dbReference type="NCBI Taxonomy" id="2781736"/>
    <lineage>
        <taxon>Bacteria</taxon>
        <taxon>Bacillati</taxon>
        <taxon>Cyanobacteriota</taxon>
        <taxon>Cyanophyceae</taxon>
        <taxon>Gloeobacterales</taxon>
        <taxon>Gloeobacteraceae</taxon>
        <taxon>Gloeobacter</taxon>
        <taxon>Gloeobacter morelensis</taxon>
    </lineage>
</organism>
<accession>A0ABY3PH00</accession>
<dbReference type="RefSeq" id="WP_230839914.1">
    <property type="nucleotide sequence ID" value="NZ_CP063845.1"/>
</dbReference>
<protein>
    <submittedName>
        <fullName evidence="2">Uncharacterized protein</fullName>
    </submittedName>
</protein>
<sequence>MDSYDPVALSRQKLIQQYLGNQPQETTRETTETESAHKESPETKQQIKKRNQ</sequence>
<name>A0ABY3PH00_9CYAN</name>
<feature type="region of interest" description="Disordered" evidence="1">
    <location>
        <begin position="17"/>
        <end position="52"/>
    </location>
</feature>
<gene>
    <name evidence="2" type="ORF">ISF26_13905</name>
</gene>
<dbReference type="Proteomes" id="UP001054846">
    <property type="component" value="Chromosome"/>
</dbReference>
<dbReference type="EMBL" id="CP063845">
    <property type="protein sequence ID" value="UFP92915.1"/>
    <property type="molecule type" value="Genomic_DNA"/>
</dbReference>
<keyword evidence="3" id="KW-1185">Reference proteome</keyword>
<feature type="compositionally biased region" description="Basic and acidic residues" evidence="1">
    <location>
        <begin position="26"/>
        <end position="42"/>
    </location>
</feature>